<evidence type="ECO:0000313" key="2">
    <source>
        <dbReference type="Proteomes" id="UP001367676"/>
    </source>
</evidence>
<evidence type="ECO:0000313" key="1">
    <source>
        <dbReference type="EMBL" id="KAK7580572.1"/>
    </source>
</evidence>
<sequence>MAYVAAVPVPLGSFTVHNNRTDSYVVQFKVLYIEPEGNGGLGLLLFSKDIPAGKWGKIKLPEMSRHASIEHLSLKIEGFVPNGEPNTILQQSYPSPVHKCFEISGADMQPTCTEVPSYVAAVPVPVPEGSFTVHNNRTDSYVVRFQVTYIEHEGFCGLGYKLDSKDIPAGKWEKIELPVKSRDISIEYPSLEIQGFGPNGEPKVIFDQSYSSPVHKCFKIWGTDMQPICTEVPC</sequence>
<organism evidence="1 2">
    <name type="scientific">Parthenolecanium corni</name>
    <dbReference type="NCBI Taxonomy" id="536013"/>
    <lineage>
        <taxon>Eukaryota</taxon>
        <taxon>Metazoa</taxon>
        <taxon>Ecdysozoa</taxon>
        <taxon>Arthropoda</taxon>
        <taxon>Hexapoda</taxon>
        <taxon>Insecta</taxon>
        <taxon>Pterygota</taxon>
        <taxon>Neoptera</taxon>
        <taxon>Paraneoptera</taxon>
        <taxon>Hemiptera</taxon>
        <taxon>Sternorrhyncha</taxon>
        <taxon>Coccoidea</taxon>
        <taxon>Coccidae</taxon>
        <taxon>Parthenolecanium</taxon>
    </lineage>
</organism>
<protein>
    <submittedName>
        <fullName evidence="1">Uncharacterized protein</fullName>
    </submittedName>
</protein>
<dbReference type="EMBL" id="JBBCAQ010000034">
    <property type="protein sequence ID" value="KAK7580572.1"/>
    <property type="molecule type" value="Genomic_DNA"/>
</dbReference>
<dbReference type="AlphaFoldDB" id="A0AAN9Y166"/>
<comment type="caution">
    <text evidence="1">The sequence shown here is derived from an EMBL/GenBank/DDBJ whole genome shotgun (WGS) entry which is preliminary data.</text>
</comment>
<keyword evidence="2" id="KW-1185">Reference proteome</keyword>
<dbReference type="Proteomes" id="UP001367676">
    <property type="component" value="Unassembled WGS sequence"/>
</dbReference>
<reference evidence="1 2" key="1">
    <citation type="submission" date="2024-03" db="EMBL/GenBank/DDBJ databases">
        <title>Adaptation during the transition from Ophiocordyceps entomopathogen to insect associate is accompanied by gene loss and intensified selection.</title>
        <authorList>
            <person name="Ward C.M."/>
            <person name="Onetto C.A."/>
            <person name="Borneman A.R."/>
        </authorList>
    </citation>
    <scope>NUCLEOTIDE SEQUENCE [LARGE SCALE GENOMIC DNA]</scope>
    <source>
        <strain evidence="1">AWRI1</strain>
        <tissue evidence="1">Single Adult Female</tissue>
    </source>
</reference>
<name>A0AAN9Y166_9HEMI</name>
<accession>A0AAN9Y166</accession>
<gene>
    <name evidence="1" type="ORF">V9T40_001201</name>
</gene>
<proteinExistence type="predicted"/>